<evidence type="ECO:0000259" key="1">
    <source>
        <dbReference type="Pfam" id="PF14238"/>
    </source>
</evidence>
<proteinExistence type="predicted"/>
<organism evidence="2">
    <name type="scientific">marine metagenome</name>
    <dbReference type="NCBI Taxonomy" id="408172"/>
    <lineage>
        <taxon>unclassified sequences</taxon>
        <taxon>metagenomes</taxon>
        <taxon>ecological metagenomes</taxon>
    </lineage>
</organism>
<protein>
    <recommendedName>
        <fullName evidence="1">DUF4340 domain-containing protein</fullName>
    </recommendedName>
</protein>
<evidence type="ECO:0000313" key="2">
    <source>
        <dbReference type="EMBL" id="SUZ76269.1"/>
    </source>
</evidence>
<dbReference type="Pfam" id="PF14238">
    <property type="entry name" value="DUF4340"/>
    <property type="match status" value="1"/>
</dbReference>
<reference evidence="2" key="1">
    <citation type="submission" date="2018-05" db="EMBL/GenBank/DDBJ databases">
        <authorList>
            <person name="Lanie J.A."/>
            <person name="Ng W.-L."/>
            <person name="Kazmierczak K.M."/>
            <person name="Andrzejewski T.M."/>
            <person name="Davidsen T.M."/>
            <person name="Wayne K.J."/>
            <person name="Tettelin H."/>
            <person name="Glass J.I."/>
            <person name="Rusch D."/>
            <person name="Podicherti R."/>
            <person name="Tsui H.-C.T."/>
            <person name="Winkler M.E."/>
        </authorList>
    </citation>
    <scope>NUCLEOTIDE SEQUENCE</scope>
</reference>
<accession>A0A381QCZ8</accession>
<dbReference type="EMBL" id="UINC01001272">
    <property type="protein sequence ID" value="SUZ76269.1"/>
    <property type="molecule type" value="Genomic_DNA"/>
</dbReference>
<dbReference type="InterPro" id="IPR025641">
    <property type="entry name" value="DUF4340"/>
</dbReference>
<feature type="non-terminal residue" evidence="2">
    <location>
        <position position="1"/>
    </location>
</feature>
<feature type="domain" description="DUF4340" evidence="1">
    <location>
        <begin position="71"/>
        <end position="226"/>
    </location>
</feature>
<name>A0A381QCZ8_9ZZZZ</name>
<sequence length="296" mass="31240">VLGILVIVWLGSGLLSRRGGGGAALDDGGLASLLEGLDETGVSQIRIVGPSQTVSLQRSGGSWTVNGNVADSVTMARFWRSVVEAEVGGVVANNPGNHERMGLSTDSAWTVDFTLTDGGMTSLLVGKTGPVFPSGYVRLPDQDAVVVVSGDFRPTVVLSITEWRDKTILRMDTASVVRVVLEMDEETHVAERVDTTWSVDGEPANANTMRAVLDELAHLVALGFVEDGEIFEENPRRVVALGAGTDTLGIVVITGEAGTRHARTPGSPTVFEIPSFRVDRVTPDIEVLRAPDPGGA</sequence>
<gene>
    <name evidence="2" type="ORF">METZ01_LOCUS29123</name>
</gene>
<dbReference type="AlphaFoldDB" id="A0A381QCZ8"/>